<comment type="function">
    <text evidence="3">Required for rescue of stalled ribosomes mediated by trans-translation. Binds to transfer-messenger RNA (tmRNA), required for stable association of tmRNA with ribosomes. tmRNA and SmpB together mimic tRNA shape, replacing the anticodon stem-loop with SmpB. tmRNA is encoded by the ssrA gene; the 2 termini fold to resemble tRNA(Ala) and it encodes a 'tag peptide', a short internal open reading frame. During trans-translation Ala-aminoacylated tmRNA acts like a tRNA, entering the A-site of stalled ribosomes, displacing the stalled mRNA. The ribosome then switches to translate the ORF on the tmRNA; the nascent peptide is terminated with the 'tag peptide' encoded by the tmRNA and targeted for degradation. The ribosome is freed to recommence translation, which seems to be the essential function of trans-translation.</text>
</comment>
<dbReference type="PANTHER" id="PTHR30308:SF2">
    <property type="entry name" value="SSRA-BINDING PROTEIN"/>
    <property type="match status" value="1"/>
</dbReference>
<evidence type="ECO:0000313" key="6">
    <source>
        <dbReference type="Proteomes" id="UP000034410"/>
    </source>
</evidence>
<keyword evidence="6" id="KW-1185">Reference proteome</keyword>
<dbReference type="Pfam" id="PF01668">
    <property type="entry name" value="SmpB"/>
    <property type="match status" value="1"/>
</dbReference>
<dbReference type="PATRIC" id="fig|1543721.4.peg.1130"/>
<dbReference type="GO" id="GO:0005829">
    <property type="term" value="C:cytosol"/>
    <property type="evidence" value="ECO:0007669"/>
    <property type="project" value="TreeGrafter"/>
</dbReference>
<dbReference type="Gene3D" id="2.40.280.10">
    <property type="match status" value="1"/>
</dbReference>
<dbReference type="NCBIfam" id="TIGR00086">
    <property type="entry name" value="smpB"/>
    <property type="match status" value="1"/>
</dbReference>
<dbReference type="PROSITE" id="PS01317">
    <property type="entry name" value="SSRP"/>
    <property type="match status" value="1"/>
</dbReference>
<dbReference type="Proteomes" id="UP000034410">
    <property type="component" value="Chromosome"/>
</dbReference>
<evidence type="ECO:0000256" key="2">
    <source>
        <dbReference type="ARBA" id="ARBA00022884"/>
    </source>
</evidence>
<dbReference type="OrthoDB" id="9805462at2"/>
<evidence type="ECO:0000256" key="4">
    <source>
        <dbReference type="SAM" id="MobiDB-lite"/>
    </source>
</evidence>
<reference evidence="5 6" key="1">
    <citation type="journal article" date="2015" name="Genome Announc.">
        <title>Complete Genome Sequence of Sedimenticola thiotaurini Strain SIP-G1, a Polyphosphate- and Polyhydroxyalkanoate-Accumulating Sulfur-Oxidizing Gammaproteobacterium Isolated from Salt Marsh Sediments.</title>
        <authorList>
            <person name="Flood B.E."/>
            <person name="Jones D.S."/>
            <person name="Bailey J.V."/>
        </authorList>
    </citation>
    <scope>NUCLEOTIDE SEQUENCE [LARGE SCALE GENOMIC DNA]</scope>
    <source>
        <strain evidence="5 6">SIP-G1</strain>
    </source>
</reference>
<name>A0A0F7JWY2_9GAMM</name>
<accession>A0A0F7JWY2</accession>
<dbReference type="InterPro" id="IPR020081">
    <property type="entry name" value="SsrA-bd_prot_CS"/>
</dbReference>
<evidence type="ECO:0000313" key="5">
    <source>
        <dbReference type="EMBL" id="AKH19889.1"/>
    </source>
</evidence>
<keyword evidence="2 3" id="KW-0694">RNA-binding</keyword>
<evidence type="ECO:0000256" key="3">
    <source>
        <dbReference type="HAMAP-Rule" id="MF_00023"/>
    </source>
</evidence>
<dbReference type="AlphaFoldDB" id="A0A0F7JWY2"/>
<protein>
    <recommendedName>
        <fullName evidence="3">SsrA-binding protein</fullName>
    </recommendedName>
    <alternativeName>
        <fullName evidence="3">Small protein B</fullName>
    </alternativeName>
</protein>
<evidence type="ECO:0000256" key="1">
    <source>
        <dbReference type="ARBA" id="ARBA00022490"/>
    </source>
</evidence>
<sequence>MAKKSKKQPGSGSSTIALNKKAKHEYFIQERYEAGISLQGWEVKSLREGRVQLTDSYVFLRNGEAALIGTNITPLLSASTHIKPEPMRTRKLLLHRQELDKLIGMVDRKGYTLVPLALYWKKGKVKLEIGLAKGKQLHDKRETEKNRDWDRDKQRILKAR</sequence>
<proteinExistence type="inferred from homology"/>
<dbReference type="GO" id="GO:0070930">
    <property type="term" value="P:trans-translation-dependent protein tagging"/>
    <property type="evidence" value="ECO:0007669"/>
    <property type="project" value="TreeGrafter"/>
</dbReference>
<dbReference type="PANTHER" id="PTHR30308">
    <property type="entry name" value="TMRNA-BINDING COMPONENT OF TRANS-TRANSLATION TAGGING COMPLEX"/>
    <property type="match status" value="1"/>
</dbReference>
<dbReference type="EMBL" id="CP011412">
    <property type="protein sequence ID" value="AKH19889.1"/>
    <property type="molecule type" value="Genomic_DNA"/>
</dbReference>
<organism evidence="5 6">
    <name type="scientific">Sedimenticola thiotaurini</name>
    <dbReference type="NCBI Taxonomy" id="1543721"/>
    <lineage>
        <taxon>Bacteria</taxon>
        <taxon>Pseudomonadati</taxon>
        <taxon>Pseudomonadota</taxon>
        <taxon>Gammaproteobacteria</taxon>
        <taxon>Chromatiales</taxon>
        <taxon>Sedimenticolaceae</taxon>
        <taxon>Sedimenticola</taxon>
    </lineage>
</organism>
<dbReference type="InterPro" id="IPR023620">
    <property type="entry name" value="SmpB"/>
</dbReference>
<dbReference type="HAMAP" id="MF_00023">
    <property type="entry name" value="SmpB"/>
    <property type="match status" value="1"/>
</dbReference>
<comment type="similarity">
    <text evidence="3">Belongs to the SmpB family.</text>
</comment>
<dbReference type="InterPro" id="IPR000037">
    <property type="entry name" value="SsrA-bd_prot"/>
</dbReference>
<dbReference type="RefSeq" id="WP_046858825.1">
    <property type="nucleotide sequence ID" value="NZ_CP011412.1"/>
</dbReference>
<dbReference type="GO" id="GO:0003723">
    <property type="term" value="F:RNA binding"/>
    <property type="evidence" value="ECO:0007669"/>
    <property type="project" value="UniProtKB-UniRule"/>
</dbReference>
<dbReference type="SUPFAM" id="SSF74982">
    <property type="entry name" value="Small protein B (SmpB)"/>
    <property type="match status" value="1"/>
</dbReference>
<keyword evidence="1 3" id="KW-0963">Cytoplasm</keyword>
<dbReference type="NCBIfam" id="NF003843">
    <property type="entry name" value="PRK05422.1"/>
    <property type="match status" value="1"/>
</dbReference>
<dbReference type="CDD" id="cd09294">
    <property type="entry name" value="SmpB"/>
    <property type="match status" value="1"/>
</dbReference>
<gene>
    <name evidence="3 5" type="primary">smpB</name>
    <name evidence="5" type="ORF">AAY24_05460</name>
</gene>
<feature type="region of interest" description="Disordered" evidence="4">
    <location>
        <begin position="140"/>
        <end position="160"/>
    </location>
</feature>
<comment type="subcellular location">
    <subcellularLocation>
        <location evidence="3">Cytoplasm</location>
    </subcellularLocation>
    <text evidence="3">The tmRNA-SmpB complex associates with stalled 70S ribosomes.</text>
</comment>
<dbReference type="KEGG" id="seds:AAY24_05460"/>
<dbReference type="GO" id="GO:0070929">
    <property type="term" value="P:trans-translation"/>
    <property type="evidence" value="ECO:0007669"/>
    <property type="project" value="UniProtKB-UniRule"/>
</dbReference>